<evidence type="ECO:0008006" key="4">
    <source>
        <dbReference type="Google" id="ProtNLM"/>
    </source>
</evidence>
<feature type="region of interest" description="Disordered" evidence="1">
    <location>
        <begin position="207"/>
        <end position="329"/>
    </location>
</feature>
<organism evidence="2 3">
    <name type="scientific">Gordonia jacobaea</name>
    <dbReference type="NCBI Taxonomy" id="122202"/>
    <lineage>
        <taxon>Bacteria</taxon>
        <taxon>Bacillati</taxon>
        <taxon>Actinomycetota</taxon>
        <taxon>Actinomycetes</taxon>
        <taxon>Mycobacteriales</taxon>
        <taxon>Gordoniaceae</taxon>
        <taxon>Gordonia</taxon>
    </lineage>
</organism>
<evidence type="ECO:0000313" key="2">
    <source>
        <dbReference type="EMBL" id="KNA90686.1"/>
    </source>
</evidence>
<name>A0ABR5IBA9_9ACTN</name>
<accession>A0ABR5IBA9</accession>
<dbReference type="SUPFAM" id="SSF140453">
    <property type="entry name" value="EsxAB dimer-like"/>
    <property type="match status" value="1"/>
</dbReference>
<feature type="compositionally biased region" description="Low complexity" evidence="1">
    <location>
        <begin position="295"/>
        <end position="312"/>
    </location>
</feature>
<reference evidence="2 3" key="1">
    <citation type="submission" date="2015-05" db="EMBL/GenBank/DDBJ databases">
        <title>Draft genome sequence of the bacterium Gordonia jacobaea a new member of the Gordonia genus.</title>
        <authorList>
            <person name="Jimenez-Galisteo G."/>
            <person name="Dominguez A."/>
            <person name="Munoz E."/>
            <person name="Vinas M."/>
        </authorList>
    </citation>
    <scope>NUCLEOTIDE SEQUENCE [LARGE SCALE GENOMIC DNA]</scope>
    <source>
        <strain evidence="3">mv1</strain>
    </source>
</reference>
<protein>
    <recommendedName>
        <fullName evidence="4">DUF222 domain-containing protein</fullName>
    </recommendedName>
</protein>
<sequence length="329" mass="34528">MGEVLDSLPVLREQAIASVDDLISLMGVGRSLGVDVPADDELREPLARIGQFDVAALADDAHRLAAAHRAVADQLHWLPEQQIRLDDGWSGASGDATTALLVAHQRRAESDLGVLRTVSESTNSAASGIDRLLRTWYVTVARCSCPIIAGVPIAELPAAVLTGAVPLSLVAADIASRVRLFLDTADTTVRTLDEILHTLNRATEGLDVETYPDRGHGRSDVNHPAPHQMSVDLSGHPPVLRDRDEGGSGSGNGSDSGAEREVQPSDRTVEHENVDVPLTLPQPDGAHPDSDGAKPDSPAPTDTAPAAQPPATSHHDVDSGADLALAGDQ</sequence>
<feature type="compositionally biased region" description="Basic and acidic residues" evidence="1">
    <location>
        <begin position="211"/>
        <end position="221"/>
    </location>
</feature>
<dbReference type="InterPro" id="IPR036689">
    <property type="entry name" value="ESAT-6-like_sf"/>
</dbReference>
<keyword evidence="3" id="KW-1185">Reference proteome</keyword>
<comment type="caution">
    <text evidence="2">The sequence shown here is derived from an EMBL/GenBank/DDBJ whole genome shotgun (WGS) entry which is preliminary data.</text>
</comment>
<dbReference type="RefSeq" id="WP_049699620.1">
    <property type="nucleotide sequence ID" value="NZ_JAQDQF010000006.1"/>
</dbReference>
<proteinExistence type="predicted"/>
<evidence type="ECO:0000313" key="3">
    <source>
        <dbReference type="Proteomes" id="UP000037247"/>
    </source>
</evidence>
<dbReference type="EMBL" id="LDTZ01000018">
    <property type="protein sequence ID" value="KNA90686.1"/>
    <property type="molecule type" value="Genomic_DNA"/>
</dbReference>
<feature type="compositionally biased region" description="Basic and acidic residues" evidence="1">
    <location>
        <begin position="257"/>
        <end position="274"/>
    </location>
</feature>
<gene>
    <name evidence="2" type="ORF">ABW18_14190</name>
</gene>
<dbReference type="Proteomes" id="UP000037247">
    <property type="component" value="Unassembled WGS sequence"/>
</dbReference>
<evidence type="ECO:0000256" key="1">
    <source>
        <dbReference type="SAM" id="MobiDB-lite"/>
    </source>
</evidence>